<evidence type="ECO:0000313" key="3">
    <source>
        <dbReference type="Proteomes" id="UP001501195"/>
    </source>
</evidence>
<protein>
    <submittedName>
        <fullName evidence="2">Uncharacterized protein</fullName>
    </submittedName>
</protein>
<sequence>MKSAPVDANTPTTIEYRRRALHHLAVPGDDGGELASHLVSRYLLRLRQDLHGGEAFASAPPSPPARDLLDGLAALFSAIADRRCLTADDPALQALARLLLEQQTACSAQAPGRDATGAAGGGIPAARPRAAEPPAPPVQQEFLVA</sequence>
<evidence type="ECO:0000313" key="2">
    <source>
        <dbReference type="EMBL" id="GAA4968494.1"/>
    </source>
</evidence>
<dbReference type="RefSeq" id="WP_345711124.1">
    <property type="nucleotide sequence ID" value="NZ_BAABIL010000109.1"/>
</dbReference>
<keyword evidence="3" id="KW-1185">Reference proteome</keyword>
<evidence type="ECO:0000256" key="1">
    <source>
        <dbReference type="SAM" id="MobiDB-lite"/>
    </source>
</evidence>
<gene>
    <name evidence="2" type="ORF">GCM10023225_08460</name>
</gene>
<dbReference type="EMBL" id="BAABIL010000109">
    <property type="protein sequence ID" value="GAA4968494.1"/>
    <property type="molecule type" value="Genomic_DNA"/>
</dbReference>
<name>A0ABP9HDG5_9ACTN</name>
<accession>A0ABP9HDG5</accession>
<reference evidence="3" key="1">
    <citation type="journal article" date="2019" name="Int. J. Syst. Evol. Microbiol.">
        <title>The Global Catalogue of Microorganisms (GCM) 10K type strain sequencing project: providing services to taxonomists for standard genome sequencing and annotation.</title>
        <authorList>
            <consortium name="The Broad Institute Genomics Platform"/>
            <consortium name="The Broad Institute Genome Sequencing Center for Infectious Disease"/>
            <person name="Wu L."/>
            <person name="Ma J."/>
        </authorList>
    </citation>
    <scope>NUCLEOTIDE SEQUENCE [LARGE SCALE GENOMIC DNA]</scope>
    <source>
        <strain evidence="3">JCM 18126</strain>
    </source>
</reference>
<organism evidence="2 3">
    <name type="scientific">Kineococcus glutinatus</name>
    <dbReference type="NCBI Taxonomy" id="1070872"/>
    <lineage>
        <taxon>Bacteria</taxon>
        <taxon>Bacillati</taxon>
        <taxon>Actinomycetota</taxon>
        <taxon>Actinomycetes</taxon>
        <taxon>Kineosporiales</taxon>
        <taxon>Kineosporiaceae</taxon>
        <taxon>Kineococcus</taxon>
    </lineage>
</organism>
<proteinExistence type="predicted"/>
<dbReference type="Proteomes" id="UP001501195">
    <property type="component" value="Unassembled WGS sequence"/>
</dbReference>
<comment type="caution">
    <text evidence="2">The sequence shown here is derived from an EMBL/GenBank/DDBJ whole genome shotgun (WGS) entry which is preliminary data.</text>
</comment>
<feature type="region of interest" description="Disordered" evidence="1">
    <location>
        <begin position="110"/>
        <end position="145"/>
    </location>
</feature>